<evidence type="ECO:0000313" key="5">
    <source>
        <dbReference type="EMBL" id="EFC44256.1"/>
    </source>
</evidence>
<name>D2VFW0_NAEGR</name>
<proteinExistence type="inferred from homology"/>
<sequence length="158" mass="17040">GGFLVATWRFLAAVGTASEQCVPYVSFGGAVPACNIKSCAVSGEKSPFYKVKSARKLKGMVDMMADLKANGPLQATMIVYKDFFSYKSGVYHHVSGRMVGAHAIKIVGWGVDSASKLPYWICANSWGEDWGLDGYFWIARGRGECGLGKTVWSGKPAL</sequence>
<keyword evidence="6" id="KW-1185">Reference proteome</keyword>
<keyword evidence="3" id="KW-0732">Signal</keyword>
<dbReference type="InParanoid" id="D2VFW0"/>
<dbReference type="eggNOG" id="KOG1543">
    <property type="taxonomic scope" value="Eukaryota"/>
</dbReference>
<dbReference type="Gene3D" id="3.90.70.10">
    <property type="entry name" value="Cysteine proteinases"/>
    <property type="match status" value="1"/>
</dbReference>
<dbReference type="Pfam" id="PF00112">
    <property type="entry name" value="Peptidase_C1"/>
    <property type="match status" value="1"/>
</dbReference>
<dbReference type="InterPro" id="IPR038765">
    <property type="entry name" value="Papain-like_cys_pep_sf"/>
</dbReference>
<dbReference type="InterPro" id="IPR025661">
    <property type="entry name" value="Pept_asp_AS"/>
</dbReference>
<dbReference type="STRING" id="5762.D2VFW0"/>
<organism evidence="6">
    <name type="scientific">Naegleria gruberi</name>
    <name type="common">Amoeba</name>
    <dbReference type="NCBI Taxonomy" id="5762"/>
    <lineage>
        <taxon>Eukaryota</taxon>
        <taxon>Discoba</taxon>
        <taxon>Heterolobosea</taxon>
        <taxon>Tetramitia</taxon>
        <taxon>Eutetramitia</taxon>
        <taxon>Vahlkampfiidae</taxon>
        <taxon>Naegleria</taxon>
    </lineage>
</organism>
<accession>D2VFW0</accession>
<evidence type="ECO:0000313" key="6">
    <source>
        <dbReference type="Proteomes" id="UP000006671"/>
    </source>
</evidence>
<gene>
    <name evidence="5" type="ORF">NAEGRDRAFT_33723</name>
</gene>
<feature type="chain" id="PRO_5018761410" evidence="3">
    <location>
        <begin position="19"/>
        <end position="158"/>
    </location>
</feature>
<dbReference type="InterPro" id="IPR000668">
    <property type="entry name" value="Peptidase_C1A_C"/>
</dbReference>
<feature type="non-terminal residue" evidence="5">
    <location>
        <position position="1"/>
    </location>
</feature>
<dbReference type="EMBL" id="GG738869">
    <property type="protein sequence ID" value="EFC44256.1"/>
    <property type="molecule type" value="Genomic_DNA"/>
</dbReference>
<dbReference type="InterPro" id="IPR025660">
    <property type="entry name" value="Pept_his_AS"/>
</dbReference>
<evidence type="ECO:0000256" key="3">
    <source>
        <dbReference type="SAM" id="SignalP"/>
    </source>
</evidence>
<dbReference type="GO" id="GO:0008234">
    <property type="term" value="F:cysteine-type peptidase activity"/>
    <property type="evidence" value="ECO:0007669"/>
    <property type="project" value="InterPro"/>
</dbReference>
<evidence type="ECO:0000256" key="1">
    <source>
        <dbReference type="ARBA" id="ARBA00008455"/>
    </source>
</evidence>
<reference evidence="5 6" key="1">
    <citation type="journal article" date="2010" name="Cell">
        <title>The genome of Naegleria gruberi illuminates early eukaryotic versatility.</title>
        <authorList>
            <person name="Fritz-Laylin L.K."/>
            <person name="Prochnik S.E."/>
            <person name="Ginger M.L."/>
            <person name="Dacks J.B."/>
            <person name="Carpenter M.L."/>
            <person name="Field M.C."/>
            <person name="Kuo A."/>
            <person name="Paredez A."/>
            <person name="Chapman J."/>
            <person name="Pham J."/>
            <person name="Shu S."/>
            <person name="Neupane R."/>
            <person name="Cipriano M."/>
            <person name="Mancuso J."/>
            <person name="Tu H."/>
            <person name="Salamov A."/>
            <person name="Lindquist E."/>
            <person name="Shapiro H."/>
            <person name="Lucas S."/>
            <person name="Grigoriev I.V."/>
            <person name="Cande W.Z."/>
            <person name="Fulton C."/>
            <person name="Rokhsar D.S."/>
            <person name="Dawson S.C."/>
        </authorList>
    </citation>
    <scope>NUCLEOTIDE SEQUENCE [LARGE SCALE GENOMIC DNA]</scope>
    <source>
        <strain evidence="5 6">NEG-M</strain>
    </source>
</reference>
<dbReference type="OrthoDB" id="5847537at2759"/>
<feature type="domain" description="Peptidase C1A papain C-terminal" evidence="4">
    <location>
        <begin position="1"/>
        <end position="155"/>
    </location>
</feature>
<dbReference type="GeneID" id="8848134"/>
<dbReference type="PANTHER" id="PTHR12411">
    <property type="entry name" value="CYSTEINE PROTEASE FAMILY C1-RELATED"/>
    <property type="match status" value="1"/>
</dbReference>
<protein>
    <submittedName>
        <fullName evidence="5">Predicted protein</fullName>
    </submittedName>
</protein>
<dbReference type="GO" id="GO:0006508">
    <property type="term" value="P:proteolysis"/>
    <property type="evidence" value="ECO:0007669"/>
    <property type="project" value="InterPro"/>
</dbReference>
<dbReference type="PROSITE" id="PS00640">
    <property type="entry name" value="THIOL_PROTEASE_ASN"/>
    <property type="match status" value="1"/>
</dbReference>
<dbReference type="KEGG" id="ngr:NAEGRDRAFT_33723"/>
<dbReference type="SMART" id="SM00645">
    <property type="entry name" value="Pept_C1"/>
    <property type="match status" value="1"/>
</dbReference>
<dbReference type="InterPro" id="IPR013128">
    <property type="entry name" value="Peptidase_C1A"/>
</dbReference>
<feature type="signal peptide" evidence="3">
    <location>
        <begin position="1"/>
        <end position="18"/>
    </location>
</feature>
<evidence type="ECO:0000259" key="4">
    <source>
        <dbReference type="SMART" id="SM00645"/>
    </source>
</evidence>
<dbReference type="MEROPS" id="C01.A58"/>
<dbReference type="PROSITE" id="PS00639">
    <property type="entry name" value="THIOL_PROTEASE_HIS"/>
    <property type="match status" value="1"/>
</dbReference>
<dbReference type="AlphaFoldDB" id="D2VFW0"/>
<comment type="similarity">
    <text evidence="1">Belongs to the peptidase C1 family.</text>
</comment>
<dbReference type="RefSeq" id="XP_002677000.1">
    <property type="nucleotide sequence ID" value="XM_002676954.1"/>
</dbReference>
<dbReference type="SUPFAM" id="SSF54001">
    <property type="entry name" value="Cysteine proteinases"/>
    <property type="match status" value="1"/>
</dbReference>
<dbReference type="OMA" id="IERECYF"/>
<dbReference type="Proteomes" id="UP000006671">
    <property type="component" value="Unassembled WGS sequence"/>
</dbReference>
<evidence type="ECO:0000256" key="2">
    <source>
        <dbReference type="ARBA" id="ARBA00023157"/>
    </source>
</evidence>
<keyword evidence="2" id="KW-1015">Disulfide bond</keyword>
<dbReference type="VEuPathDB" id="AmoebaDB:NAEGRDRAFT_33723"/>